<dbReference type="SUPFAM" id="SSF55729">
    <property type="entry name" value="Acyl-CoA N-acyltransferases (Nat)"/>
    <property type="match status" value="1"/>
</dbReference>
<evidence type="ECO:0000259" key="3">
    <source>
        <dbReference type="PROSITE" id="PS51186"/>
    </source>
</evidence>
<dbReference type="AlphaFoldDB" id="A0ABD5UAZ0"/>
<organism evidence="4 5">
    <name type="scientific">Halomarina ordinaria</name>
    <dbReference type="NCBI Taxonomy" id="3033939"/>
    <lineage>
        <taxon>Archaea</taxon>
        <taxon>Methanobacteriati</taxon>
        <taxon>Methanobacteriota</taxon>
        <taxon>Stenosarchaea group</taxon>
        <taxon>Halobacteria</taxon>
        <taxon>Halobacteriales</taxon>
        <taxon>Natronomonadaceae</taxon>
        <taxon>Halomarina</taxon>
    </lineage>
</organism>
<dbReference type="InterPro" id="IPR050832">
    <property type="entry name" value="Bact_Acetyltransf"/>
</dbReference>
<keyword evidence="5" id="KW-1185">Reference proteome</keyword>
<dbReference type="InterPro" id="IPR016181">
    <property type="entry name" value="Acyl_CoA_acyltransferase"/>
</dbReference>
<dbReference type="EC" id="2.3.-.-" evidence="4"/>
<dbReference type="GO" id="GO:0016746">
    <property type="term" value="F:acyltransferase activity"/>
    <property type="evidence" value="ECO:0007669"/>
    <property type="project" value="UniProtKB-KW"/>
</dbReference>
<dbReference type="Gene3D" id="3.40.630.30">
    <property type="match status" value="1"/>
</dbReference>
<evidence type="ECO:0000313" key="5">
    <source>
        <dbReference type="Proteomes" id="UP001596406"/>
    </source>
</evidence>
<dbReference type="RefSeq" id="WP_304447069.1">
    <property type="nucleotide sequence ID" value="NZ_JARRAH010000001.1"/>
</dbReference>
<feature type="domain" description="N-acetyltransferase" evidence="3">
    <location>
        <begin position="1"/>
        <end position="161"/>
    </location>
</feature>
<evidence type="ECO:0000313" key="4">
    <source>
        <dbReference type="EMBL" id="MFC6835366.1"/>
    </source>
</evidence>
<gene>
    <name evidence="4" type="ORF">ACFQHK_02455</name>
</gene>
<evidence type="ECO:0000256" key="1">
    <source>
        <dbReference type="ARBA" id="ARBA00022679"/>
    </source>
</evidence>
<sequence>MDVEAARMEDVDRVADLWVALAAGQREYGSFLASDENRATVREAVARAVVTGGLLVAREDGSVVGFVMFGPSSGAYEQTVEKGVVENLYVDPDHRGAGIGTALLRAAEEALRADGADVVALDVMAGNEAAQRLYRELGYRPHRITMTKAGDSETDMVPNEYDSL</sequence>
<proteinExistence type="predicted"/>
<dbReference type="PANTHER" id="PTHR43877">
    <property type="entry name" value="AMINOALKYLPHOSPHONATE N-ACETYLTRANSFERASE-RELATED-RELATED"/>
    <property type="match status" value="1"/>
</dbReference>
<evidence type="ECO:0000256" key="2">
    <source>
        <dbReference type="ARBA" id="ARBA00023315"/>
    </source>
</evidence>
<keyword evidence="1 4" id="KW-0808">Transferase</keyword>
<dbReference type="Pfam" id="PF00583">
    <property type="entry name" value="Acetyltransf_1"/>
    <property type="match status" value="1"/>
</dbReference>
<reference evidence="4 5" key="1">
    <citation type="journal article" date="2019" name="Int. J. Syst. Evol. Microbiol.">
        <title>The Global Catalogue of Microorganisms (GCM) 10K type strain sequencing project: providing services to taxonomists for standard genome sequencing and annotation.</title>
        <authorList>
            <consortium name="The Broad Institute Genomics Platform"/>
            <consortium name="The Broad Institute Genome Sequencing Center for Infectious Disease"/>
            <person name="Wu L."/>
            <person name="Ma J."/>
        </authorList>
    </citation>
    <scope>NUCLEOTIDE SEQUENCE [LARGE SCALE GENOMIC DNA]</scope>
    <source>
        <strain evidence="4 5">PSRA2</strain>
    </source>
</reference>
<dbReference type="EMBL" id="JBHSXM010000001">
    <property type="protein sequence ID" value="MFC6835366.1"/>
    <property type="molecule type" value="Genomic_DNA"/>
</dbReference>
<name>A0ABD5UAZ0_9EURY</name>
<dbReference type="Proteomes" id="UP001596406">
    <property type="component" value="Unassembled WGS sequence"/>
</dbReference>
<dbReference type="InterPro" id="IPR000182">
    <property type="entry name" value="GNAT_dom"/>
</dbReference>
<dbReference type="CDD" id="cd04301">
    <property type="entry name" value="NAT_SF"/>
    <property type="match status" value="1"/>
</dbReference>
<comment type="caution">
    <text evidence="4">The sequence shown here is derived from an EMBL/GenBank/DDBJ whole genome shotgun (WGS) entry which is preliminary data.</text>
</comment>
<accession>A0ABD5UAZ0</accession>
<dbReference type="PROSITE" id="PS51186">
    <property type="entry name" value="GNAT"/>
    <property type="match status" value="1"/>
</dbReference>
<protein>
    <submittedName>
        <fullName evidence="4">GNAT family N-acetyltransferase</fullName>
        <ecNumber evidence="4">2.3.-.-</ecNumber>
    </submittedName>
</protein>
<keyword evidence="2 4" id="KW-0012">Acyltransferase</keyword>